<dbReference type="OrthoDB" id="3354175at2759"/>
<keyword evidence="3" id="KW-1185">Reference proteome</keyword>
<dbReference type="InParanoid" id="A0A0C3E3K6"/>
<evidence type="ECO:0000256" key="1">
    <source>
        <dbReference type="SAM" id="Phobius"/>
    </source>
</evidence>
<evidence type="ECO:0000313" key="2">
    <source>
        <dbReference type="EMBL" id="KIM62591.1"/>
    </source>
</evidence>
<gene>
    <name evidence="2" type="ORF">SCLCIDRAFT_119225</name>
</gene>
<proteinExistence type="predicted"/>
<dbReference type="HOGENOM" id="CLU_044614_3_3_1"/>
<dbReference type="AlphaFoldDB" id="A0A0C3E3K6"/>
<reference evidence="2 3" key="1">
    <citation type="submission" date="2014-04" db="EMBL/GenBank/DDBJ databases">
        <authorList>
            <consortium name="DOE Joint Genome Institute"/>
            <person name="Kuo A."/>
            <person name="Kohler A."/>
            <person name="Nagy L.G."/>
            <person name="Floudas D."/>
            <person name="Copeland A."/>
            <person name="Barry K.W."/>
            <person name="Cichocki N."/>
            <person name="Veneault-Fourrey C."/>
            <person name="LaButti K."/>
            <person name="Lindquist E.A."/>
            <person name="Lipzen A."/>
            <person name="Lundell T."/>
            <person name="Morin E."/>
            <person name="Murat C."/>
            <person name="Sun H."/>
            <person name="Tunlid A."/>
            <person name="Henrissat B."/>
            <person name="Grigoriev I.V."/>
            <person name="Hibbett D.S."/>
            <person name="Martin F."/>
            <person name="Nordberg H.P."/>
            <person name="Cantor M.N."/>
            <person name="Hua S.X."/>
        </authorList>
    </citation>
    <scope>NUCLEOTIDE SEQUENCE [LARGE SCALE GENOMIC DNA]</scope>
    <source>
        <strain evidence="2 3">Foug A</strain>
    </source>
</reference>
<accession>A0A0C3E3K6</accession>
<dbReference type="Proteomes" id="UP000053989">
    <property type="component" value="Unassembled WGS sequence"/>
</dbReference>
<sequence>MTGEGVPLDTAAIMSTVLEAMFYGFSVLMFISTMWALSHRHTRANIQCGMVALSGEEPARTKACMVIVIIRLVYALISKQVMSPEAPGEYFANINGVLSILYTLQTLLGDAVVYVIWSSLQILIYPLFLWCSVAVTGVGSIYVLTHATGTNKENIFAGITGPSIITFLVATLITQPLLAYRIWKTTCKVSSLSPQTSIIWPALRIVSDAGILYSVTLLAALVFFVTKNGAHYVVLDMAMPIISITFYMVIVRITITMAAHGGVVSSLGFVRRLSISQSSQNDKSEQEPPEP</sequence>
<feature type="transmembrane region" description="Helical" evidence="1">
    <location>
        <begin position="155"/>
        <end position="180"/>
    </location>
</feature>
<protein>
    <submittedName>
        <fullName evidence="2">Uncharacterized protein</fullName>
    </submittedName>
</protein>
<feature type="transmembrane region" description="Helical" evidence="1">
    <location>
        <begin position="124"/>
        <end position="143"/>
    </location>
</feature>
<feature type="transmembrane region" description="Helical" evidence="1">
    <location>
        <begin position="201"/>
        <end position="224"/>
    </location>
</feature>
<name>A0A0C3E3K6_9AGAM</name>
<keyword evidence="1" id="KW-0472">Membrane</keyword>
<reference evidence="3" key="2">
    <citation type="submission" date="2015-01" db="EMBL/GenBank/DDBJ databases">
        <title>Evolutionary Origins and Diversification of the Mycorrhizal Mutualists.</title>
        <authorList>
            <consortium name="DOE Joint Genome Institute"/>
            <consortium name="Mycorrhizal Genomics Consortium"/>
            <person name="Kohler A."/>
            <person name="Kuo A."/>
            <person name="Nagy L.G."/>
            <person name="Floudas D."/>
            <person name="Copeland A."/>
            <person name="Barry K.W."/>
            <person name="Cichocki N."/>
            <person name="Veneault-Fourrey C."/>
            <person name="LaButti K."/>
            <person name="Lindquist E.A."/>
            <person name="Lipzen A."/>
            <person name="Lundell T."/>
            <person name="Morin E."/>
            <person name="Murat C."/>
            <person name="Riley R."/>
            <person name="Ohm R."/>
            <person name="Sun H."/>
            <person name="Tunlid A."/>
            <person name="Henrissat B."/>
            <person name="Grigoriev I.V."/>
            <person name="Hibbett D.S."/>
            <person name="Martin F."/>
        </authorList>
    </citation>
    <scope>NUCLEOTIDE SEQUENCE [LARGE SCALE GENOMIC DNA]</scope>
    <source>
        <strain evidence="3">Foug A</strain>
    </source>
</reference>
<feature type="transmembrane region" description="Helical" evidence="1">
    <location>
        <begin position="97"/>
        <end position="117"/>
    </location>
</feature>
<feature type="transmembrane region" description="Helical" evidence="1">
    <location>
        <begin position="20"/>
        <end position="38"/>
    </location>
</feature>
<keyword evidence="1" id="KW-1133">Transmembrane helix</keyword>
<evidence type="ECO:0000313" key="3">
    <source>
        <dbReference type="Proteomes" id="UP000053989"/>
    </source>
</evidence>
<keyword evidence="1" id="KW-0812">Transmembrane</keyword>
<dbReference type="STRING" id="1036808.A0A0C3E3K6"/>
<dbReference type="EMBL" id="KN822041">
    <property type="protein sequence ID" value="KIM62591.1"/>
    <property type="molecule type" value="Genomic_DNA"/>
</dbReference>
<organism evidence="2 3">
    <name type="scientific">Scleroderma citrinum Foug A</name>
    <dbReference type="NCBI Taxonomy" id="1036808"/>
    <lineage>
        <taxon>Eukaryota</taxon>
        <taxon>Fungi</taxon>
        <taxon>Dikarya</taxon>
        <taxon>Basidiomycota</taxon>
        <taxon>Agaricomycotina</taxon>
        <taxon>Agaricomycetes</taxon>
        <taxon>Agaricomycetidae</taxon>
        <taxon>Boletales</taxon>
        <taxon>Sclerodermatineae</taxon>
        <taxon>Sclerodermataceae</taxon>
        <taxon>Scleroderma</taxon>
    </lineage>
</organism>